<evidence type="ECO:0000313" key="8">
    <source>
        <dbReference type="EMBL" id="SEO49502.1"/>
    </source>
</evidence>
<dbReference type="PANTHER" id="PTHR30389">
    <property type="entry name" value="FUMARATE HYDRATASE-RELATED"/>
    <property type="match status" value="1"/>
</dbReference>
<comment type="similarity">
    <text evidence="1">Belongs to the class-I fumarase family.</text>
</comment>
<evidence type="ECO:0000259" key="7">
    <source>
        <dbReference type="Pfam" id="PF05681"/>
    </source>
</evidence>
<evidence type="ECO:0000313" key="9">
    <source>
        <dbReference type="Proteomes" id="UP000198847"/>
    </source>
</evidence>
<keyword evidence="5" id="KW-0411">Iron-sulfur</keyword>
<dbReference type="InterPro" id="IPR004646">
    <property type="entry name" value="Fe-S_hydro-lyase_TtdA-typ_cat"/>
</dbReference>
<protein>
    <submittedName>
        <fullName evidence="8">Fumarate hydratase subunit alpha</fullName>
    </submittedName>
</protein>
<keyword evidence="6" id="KW-0456">Lyase</keyword>
<evidence type="ECO:0000256" key="4">
    <source>
        <dbReference type="ARBA" id="ARBA00023004"/>
    </source>
</evidence>
<keyword evidence="3" id="KW-0479">Metal-binding</keyword>
<evidence type="ECO:0000256" key="1">
    <source>
        <dbReference type="ARBA" id="ARBA00008876"/>
    </source>
</evidence>
<dbReference type="NCBIfam" id="TIGR00722">
    <property type="entry name" value="ttdA_fumA_fumB"/>
    <property type="match status" value="1"/>
</dbReference>
<dbReference type="GO" id="GO:0016829">
    <property type="term" value="F:lyase activity"/>
    <property type="evidence" value="ECO:0007669"/>
    <property type="project" value="UniProtKB-KW"/>
</dbReference>
<proteinExistence type="inferred from homology"/>
<dbReference type="AlphaFoldDB" id="A0A1H8Q5H4"/>
<dbReference type="Pfam" id="PF05681">
    <property type="entry name" value="Fumerase"/>
    <property type="match status" value="1"/>
</dbReference>
<feature type="domain" description="Fe-S hydro-lyase tartrate dehydratase alpha-type catalytic" evidence="7">
    <location>
        <begin position="11"/>
        <end position="278"/>
    </location>
</feature>
<sequence length="280" mass="30128">MRTLEVDQITQAIAKMCMEACYYLPEDVYSALVKGQQTEESPLGKDIIGQIIKNADIAKNEDRPICQDTGMTVIFMEIGQDVHFTGGCLEDAVNAGVAKGYTEGYLRKSVVAEPLFNRKNTTNNTPAVLHTSIVPGDKVKIKLAPKGFGSENKSALKMLVPADGVEGVKKVVLDTIIHAGENPCPPIVVGVGIGGTMEKAALLSKKALVRSISKRNEHPEYAKLEEELLESINKIGIGPQLGGTTTALAVNIEWYPTHIAGLPVSVNISCHATRHAEIEL</sequence>
<accession>A0A1H8Q5H4</accession>
<dbReference type="Proteomes" id="UP000198847">
    <property type="component" value="Unassembled WGS sequence"/>
</dbReference>
<evidence type="ECO:0000256" key="6">
    <source>
        <dbReference type="ARBA" id="ARBA00023239"/>
    </source>
</evidence>
<dbReference type="EMBL" id="FODY01000002">
    <property type="protein sequence ID" value="SEO49502.1"/>
    <property type="molecule type" value="Genomic_DNA"/>
</dbReference>
<dbReference type="RefSeq" id="WP_091743902.1">
    <property type="nucleotide sequence ID" value="NZ_FODY01000002.1"/>
</dbReference>
<dbReference type="GO" id="GO:0046872">
    <property type="term" value="F:metal ion binding"/>
    <property type="evidence" value="ECO:0007669"/>
    <property type="project" value="UniProtKB-KW"/>
</dbReference>
<gene>
    <name evidence="8" type="ORF">SAMN04490178_102196</name>
</gene>
<dbReference type="GO" id="GO:0051539">
    <property type="term" value="F:4 iron, 4 sulfur cluster binding"/>
    <property type="evidence" value="ECO:0007669"/>
    <property type="project" value="UniProtKB-KW"/>
</dbReference>
<name>A0A1H8Q5H4_9FIRM</name>
<organism evidence="8 9">
    <name type="scientific">Propionispora vibrioides</name>
    <dbReference type="NCBI Taxonomy" id="112903"/>
    <lineage>
        <taxon>Bacteria</taxon>
        <taxon>Bacillati</taxon>
        <taxon>Bacillota</taxon>
        <taxon>Negativicutes</taxon>
        <taxon>Selenomonadales</taxon>
        <taxon>Sporomusaceae</taxon>
        <taxon>Propionispora</taxon>
    </lineage>
</organism>
<keyword evidence="4" id="KW-0408">Iron</keyword>
<keyword evidence="2" id="KW-0004">4Fe-4S</keyword>
<reference evidence="8 9" key="1">
    <citation type="submission" date="2016-10" db="EMBL/GenBank/DDBJ databases">
        <authorList>
            <person name="de Groot N.N."/>
        </authorList>
    </citation>
    <scope>NUCLEOTIDE SEQUENCE [LARGE SCALE GENOMIC DNA]</scope>
    <source>
        <strain evidence="8 9">DSM 13305</strain>
    </source>
</reference>
<keyword evidence="9" id="KW-1185">Reference proteome</keyword>
<evidence type="ECO:0000256" key="5">
    <source>
        <dbReference type="ARBA" id="ARBA00023014"/>
    </source>
</evidence>
<evidence type="ECO:0000256" key="2">
    <source>
        <dbReference type="ARBA" id="ARBA00022485"/>
    </source>
</evidence>
<dbReference type="STRING" id="112903.SAMN04490178_102196"/>
<dbReference type="InterPro" id="IPR051208">
    <property type="entry name" value="Class-I_Fumarase/Tartrate_DH"/>
</dbReference>
<evidence type="ECO:0000256" key="3">
    <source>
        <dbReference type="ARBA" id="ARBA00022723"/>
    </source>
</evidence>
<dbReference type="NCBIfam" id="NF004885">
    <property type="entry name" value="PRK06246.1"/>
    <property type="match status" value="1"/>
</dbReference>
<dbReference type="OrthoDB" id="9798978at2"/>
<dbReference type="PANTHER" id="PTHR30389:SF17">
    <property type="entry name" value="L(+)-TARTRATE DEHYDRATASE SUBUNIT ALPHA-RELATED"/>
    <property type="match status" value="1"/>
</dbReference>